<evidence type="ECO:0000313" key="2">
    <source>
        <dbReference type="EMBL" id="CAD5208267.1"/>
    </source>
</evidence>
<evidence type="ECO:0000313" key="6">
    <source>
        <dbReference type="WBParaSite" id="BXY_0048500.1"/>
    </source>
</evidence>
<dbReference type="AlphaFoldDB" id="A0A1I7RIF5"/>
<dbReference type="WBParaSite" id="BXY_0048500.1">
    <property type="protein sequence ID" value="BXY_0048500.1"/>
    <property type="gene ID" value="BXY_0048500"/>
</dbReference>
<feature type="compositionally biased region" description="Basic and acidic residues" evidence="1">
    <location>
        <begin position="60"/>
        <end position="69"/>
    </location>
</feature>
<evidence type="ECO:0000313" key="4">
    <source>
        <dbReference type="Proteomes" id="UP000095284"/>
    </source>
</evidence>
<reference evidence="3" key="2">
    <citation type="submission" date="2020-08" db="EMBL/GenBank/DDBJ databases">
        <authorList>
            <person name="Kikuchi T."/>
        </authorList>
    </citation>
    <scope>NUCLEOTIDE SEQUENCE</scope>
    <source>
        <strain evidence="2">Ka4C1</strain>
    </source>
</reference>
<organism evidence="4 6">
    <name type="scientific">Bursaphelenchus xylophilus</name>
    <name type="common">Pinewood nematode worm</name>
    <name type="synonym">Aphelenchoides xylophilus</name>
    <dbReference type="NCBI Taxonomy" id="6326"/>
    <lineage>
        <taxon>Eukaryota</taxon>
        <taxon>Metazoa</taxon>
        <taxon>Ecdysozoa</taxon>
        <taxon>Nematoda</taxon>
        <taxon>Chromadorea</taxon>
        <taxon>Rhabditida</taxon>
        <taxon>Tylenchina</taxon>
        <taxon>Tylenchomorpha</taxon>
        <taxon>Aphelenchoidea</taxon>
        <taxon>Aphelenchoididae</taxon>
        <taxon>Bursaphelenchus</taxon>
    </lineage>
</organism>
<accession>A0A1I7RIF5</accession>
<gene>
    <name evidence="2" type="ORF">BXYJ_LOCUS503</name>
</gene>
<dbReference type="Proteomes" id="UP000095284">
    <property type="component" value="Unplaced"/>
</dbReference>
<dbReference type="EMBL" id="CAJFCV020000001">
    <property type="protein sequence ID" value="CAG9080819.1"/>
    <property type="molecule type" value="Genomic_DNA"/>
</dbReference>
<evidence type="ECO:0000256" key="1">
    <source>
        <dbReference type="SAM" id="MobiDB-lite"/>
    </source>
</evidence>
<sequence>MIGRQTTFSYVKANAANMKSLDRLRTHLMGEKRPKKVEAITPKPSEVPIKPSTTSTRPTIVKEAKETCKKAGHHKESLKRKMVDEEPAKKRMRMDLEEGEIVSSDDEDKENLPPDHSGLIKKMLGTNGRTYLEIQMPEKVKLADPTDPDEMWKKLRALYGGQRSIDKTKAREFFKISPSGPLLQKRK</sequence>
<feature type="compositionally biased region" description="Acidic residues" evidence="1">
    <location>
        <begin position="97"/>
        <end position="109"/>
    </location>
</feature>
<protein>
    <submittedName>
        <fullName evidence="2">(pine wood nematode) hypothetical protein</fullName>
    </submittedName>
</protein>
<feature type="region of interest" description="Disordered" evidence="1">
    <location>
        <begin position="31"/>
        <end position="120"/>
    </location>
</feature>
<reference evidence="6" key="1">
    <citation type="submission" date="2016-11" db="UniProtKB">
        <authorList>
            <consortium name="WormBaseParasite"/>
        </authorList>
    </citation>
    <scope>IDENTIFICATION</scope>
</reference>
<keyword evidence="5" id="KW-1185">Reference proteome</keyword>
<evidence type="ECO:0000313" key="5">
    <source>
        <dbReference type="Proteomes" id="UP000659654"/>
    </source>
</evidence>
<proteinExistence type="predicted"/>
<dbReference type="Proteomes" id="UP000582659">
    <property type="component" value="Unassembled WGS sequence"/>
</dbReference>
<name>A0A1I7RIF5_BURXY</name>
<feature type="compositionally biased region" description="Basic and acidic residues" evidence="1">
    <location>
        <begin position="79"/>
        <end position="96"/>
    </location>
</feature>
<dbReference type="EMBL" id="CAJFDI010000001">
    <property type="protein sequence ID" value="CAD5208267.1"/>
    <property type="molecule type" value="Genomic_DNA"/>
</dbReference>
<evidence type="ECO:0000313" key="3">
    <source>
        <dbReference type="EMBL" id="CAG9080819.1"/>
    </source>
</evidence>
<dbReference type="Proteomes" id="UP000659654">
    <property type="component" value="Unassembled WGS sequence"/>
</dbReference>